<dbReference type="EMBL" id="BGPR01002040">
    <property type="protein sequence ID" value="GBM66701.1"/>
    <property type="molecule type" value="Genomic_DNA"/>
</dbReference>
<dbReference type="Proteomes" id="UP000499080">
    <property type="component" value="Unassembled WGS sequence"/>
</dbReference>
<accession>A0A4Y2HMR8</accession>
<sequence length="136" mass="16225">MELFSFFFSGWFHKRSFPDNNFLRDFASLCCRFPDSKKGCRFTFHRLSAKAFPRKPFRKPLPQGLHMKTFYELSHRQGLNDKTAKAFPRKPFRKPLPQGLHRKAFYELPHRQGLYDKSAKAIPNKPFRKPFPQKMT</sequence>
<proteinExistence type="predicted"/>
<evidence type="ECO:0000313" key="1">
    <source>
        <dbReference type="EMBL" id="GBM66701.1"/>
    </source>
</evidence>
<gene>
    <name evidence="1" type="ORF">AVEN_275746_1</name>
</gene>
<reference evidence="1 2" key="1">
    <citation type="journal article" date="2019" name="Sci. Rep.">
        <title>Orb-weaving spider Araneus ventricosus genome elucidates the spidroin gene catalogue.</title>
        <authorList>
            <person name="Kono N."/>
            <person name="Nakamura H."/>
            <person name="Ohtoshi R."/>
            <person name="Moran D.A.P."/>
            <person name="Shinohara A."/>
            <person name="Yoshida Y."/>
            <person name="Fujiwara M."/>
            <person name="Mori M."/>
            <person name="Tomita M."/>
            <person name="Arakawa K."/>
        </authorList>
    </citation>
    <scope>NUCLEOTIDE SEQUENCE [LARGE SCALE GENOMIC DNA]</scope>
</reference>
<organism evidence="1 2">
    <name type="scientific">Araneus ventricosus</name>
    <name type="common">Orbweaver spider</name>
    <name type="synonym">Epeira ventricosa</name>
    <dbReference type="NCBI Taxonomy" id="182803"/>
    <lineage>
        <taxon>Eukaryota</taxon>
        <taxon>Metazoa</taxon>
        <taxon>Ecdysozoa</taxon>
        <taxon>Arthropoda</taxon>
        <taxon>Chelicerata</taxon>
        <taxon>Arachnida</taxon>
        <taxon>Araneae</taxon>
        <taxon>Araneomorphae</taxon>
        <taxon>Entelegynae</taxon>
        <taxon>Araneoidea</taxon>
        <taxon>Araneidae</taxon>
        <taxon>Araneus</taxon>
    </lineage>
</organism>
<dbReference type="AlphaFoldDB" id="A0A4Y2HMR8"/>
<protein>
    <submittedName>
        <fullName evidence="1">Uncharacterized protein</fullName>
    </submittedName>
</protein>
<evidence type="ECO:0000313" key="2">
    <source>
        <dbReference type="Proteomes" id="UP000499080"/>
    </source>
</evidence>
<name>A0A4Y2HMR8_ARAVE</name>
<comment type="caution">
    <text evidence="1">The sequence shown here is derived from an EMBL/GenBank/DDBJ whole genome shotgun (WGS) entry which is preliminary data.</text>
</comment>
<keyword evidence="2" id="KW-1185">Reference proteome</keyword>